<dbReference type="Gene3D" id="1.25.40.10">
    <property type="entry name" value="Tetratricopeptide repeat domain"/>
    <property type="match status" value="1"/>
</dbReference>
<evidence type="ECO:0000256" key="8">
    <source>
        <dbReference type="ARBA" id="ARBA00024235"/>
    </source>
</evidence>
<evidence type="ECO:0000256" key="5">
    <source>
        <dbReference type="ARBA" id="ARBA00023136"/>
    </source>
</evidence>
<dbReference type="Proteomes" id="UP000183104">
    <property type="component" value="Unassembled WGS sequence"/>
</dbReference>
<accession>A0A0P9EDR4</accession>
<dbReference type="InterPro" id="IPR018704">
    <property type="entry name" value="SecYEG/CpoB_TPR"/>
</dbReference>
<dbReference type="STRING" id="381306.AN478_06760"/>
<dbReference type="GO" id="GO:0044877">
    <property type="term" value="F:protein-containing complex binding"/>
    <property type="evidence" value="ECO:0007669"/>
    <property type="project" value="InterPro"/>
</dbReference>
<sequence length="223" mass="23862">MEENLDLEEGRRKEALKEFAHRHRWGLIALAVAVAVGVGAGYGYYRHQNAQLLAASETYGSAVEALRAGREGDARQALGDLIAEYGDTPYAAFGRVYRARLEHRDGQSEQALATLAPLAESGGKPAEVRQVAVEERARIQWDRGNPQAALDTLAALEGEAFLPSYFLLKGDLLAAQGDHEAAARAYREARLRPGSGPLGETIQGRLEQLPGAAGAAGTEEEAG</sequence>
<dbReference type="RefSeq" id="WP_054965856.1">
    <property type="nucleotide sequence ID" value="NZ_FMUN01000008.1"/>
</dbReference>
<keyword evidence="3 9" id="KW-0812">Transmembrane</keyword>
<feature type="transmembrane region" description="Helical" evidence="9">
    <location>
        <begin position="25"/>
        <end position="45"/>
    </location>
</feature>
<dbReference type="AlphaFoldDB" id="A0A0P9EDR4"/>
<dbReference type="PANTHER" id="PTHR38035:SF1">
    <property type="entry name" value="ANCILLARY SECYEG TRANSLOCON SUBUNIT"/>
    <property type="match status" value="1"/>
</dbReference>
<protein>
    <recommendedName>
        <fullName evidence="8">Ancillary SecYEG translocon subunit</fullName>
    </recommendedName>
</protein>
<evidence type="ECO:0000256" key="9">
    <source>
        <dbReference type="SAM" id="Phobius"/>
    </source>
</evidence>
<evidence type="ECO:0000256" key="3">
    <source>
        <dbReference type="ARBA" id="ARBA00022692"/>
    </source>
</evidence>
<dbReference type="Pfam" id="PF09976">
    <property type="entry name" value="TPR_21"/>
    <property type="match status" value="1"/>
</dbReference>
<evidence type="ECO:0000256" key="6">
    <source>
        <dbReference type="ARBA" id="ARBA00023186"/>
    </source>
</evidence>
<dbReference type="InterPro" id="IPR026039">
    <property type="entry name" value="YfgM"/>
</dbReference>
<keyword evidence="6" id="KW-0143">Chaperone</keyword>
<dbReference type="GO" id="GO:0005886">
    <property type="term" value="C:plasma membrane"/>
    <property type="evidence" value="ECO:0007669"/>
    <property type="project" value="UniProtKB-SubCell"/>
</dbReference>
<feature type="domain" description="Ancillary SecYEG translocon subunit/Cell division coordinator CpoB TPR" evidence="10">
    <location>
        <begin position="27"/>
        <end position="209"/>
    </location>
</feature>
<evidence type="ECO:0000313" key="11">
    <source>
        <dbReference type="EMBL" id="SCY62009.1"/>
    </source>
</evidence>
<evidence type="ECO:0000256" key="4">
    <source>
        <dbReference type="ARBA" id="ARBA00022989"/>
    </source>
</evidence>
<gene>
    <name evidence="11" type="ORF">SAMN05661077_2715</name>
</gene>
<name>A0A0P9EDR4_9GAMM</name>
<keyword evidence="2" id="KW-1003">Cell membrane</keyword>
<comment type="subcellular location">
    <subcellularLocation>
        <location evidence="1">Cell membrane</location>
        <topology evidence="1">Single-pass type II membrane protein</topology>
    </subcellularLocation>
</comment>
<evidence type="ECO:0000256" key="2">
    <source>
        <dbReference type="ARBA" id="ARBA00022475"/>
    </source>
</evidence>
<dbReference type="InterPro" id="IPR011990">
    <property type="entry name" value="TPR-like_helical_dom_sf"/>
</dbReference>
<dbReference type="EMBL" id="FMUN01000008">
    <property type="protein sequence ID" value="SCY62009.1"/>
    <property type="molecule type" value="Genomic_DNA"/>
</dbReference>
<proteinExistence type="inferred from homology"/>
<keyword evidence="4 9" id="KW-1133">Transmembrane helix</keyword>
<dbReference type="PANTHER" id="PTHR38035">
    <property type="entry name" value="UPF0070 PROTEIN YFGM"/>
    <property type="match status" value="1"/>
</dbReference>
<evidence type="ECO:0000256" key="7">
    <source>
        <dbReference type="ARBA" id="ARBA00024197"/>
    </source>
</evidence>
<evidence type="ECO:0000313" key="12">
    <source>
        <dbReference type="Proteomes" id="UP000183104"/>
    </source>
</evidence>
<comment type="similarity">
    <text evidence="7">Belongs to the YfgM family.</text>
</comment>
<evidence type="ECO:0000256" key="1">
    <source>
        <dbReference type="ARBA" id="ARBA00004401"/>
    </source>
</evidence>
<reference evidence="12" key="1">
    <citation type="submission" date="2016-10" db="EMBL/GenBank/DDBJ databases">
        <authorList>
            <person name="Varghese N."/>
        </authorList>
    </citation>
    <scope>NUCLEOTIDE SEQUENCE [LARGE SCALE GENOMIC DNA]</scope>
    <source>
        <strain evidence="12">HL 19</strain>
    </source>
</reference>
<keyword evidence="5 9" id="KW-0472">Membrane</keyword>
<keyword evidence="12" id="KW-1185">Reference proteome</keyword>
<organism evidence="11 12">
    <name type="scientific">Thiohalorhabdus denitrificans</name>
    <dbReference type="NCBI Taxonomy" id="381306"/>
    <lineage>
        <taxon>Bacteria</taxon>
        <taxon>Pseudomonadati</taxon>
        <taxon>Pseudomonadota</taxon>
        <taxon>Gammaproteobacteria</taxon>
        <taxon>Thiohalorhabdales</taxon>
        <taxon>Thiohalorhabdaceae</taxon>
        <taxon>Thiohalorhabdus</taxon>
    </lineage>
</organism>
<evidence type="ECO:0000259" key="10">
    <source>
        <dbReference type="Pfam" id="PF09976"/>
    </source>
</evidence>